<dbReference type="Pfam" id="PF20431">
    <property type="entry name" value="E_motif"/>
    <property type="match status" value="1"/>
</dbReference>
<reference evidence="3 4" key="1">
    <citation type="journal article" date="2019" name="Plant Biotechnol. J.">
        <title>The red bayberry genome and genetic basis of sex determination.</title>
        <authorList>
            <person name="Jia H.M."/>
            <person name="Jia H.J."/>
            <person name="Cai Q.L."/>
            <person name="Wang Y."/>
            <person name="Zhao H.B."/>
            <person name="Yang W.F."/>
            <person name="Wang G.Y."/>
            <person name="Li Y.H."/>
            <person name="Zhan D.L."/>
            <person name="Shen Y.T."/>
            <person name="Niu Q.F."/>
            <person name="Chang L."/>
            <person name="Qiu J."/>
            <person name="Zhao L."/>
            <person name="Xie H.B."/>
            <person name="Fu W.Y."/>
            <person name="Jin J."/>
            <person name="Li X.W."/>
            <person name="Jiao Y."/>
            <person name="Zhou C.C."/>
            <person name="Tu T."/>
            <person name="Chai C.Y."/>
            <person name="Gao J.L."/>
            <person name="Fan L.J."/>
            <person name="van de Weg E."/>
            <person name="Wang J.Y."/>
            <person name="Gao Z.S."/>
        </authorList>
    </citation>
    <scope>NUCLEOTIDE SEQUENCE [LARGE SCALE GENOMIC DNA]</scope>
    <source>
        <tissue evidence="3">Leaves</tissue>
    </source>
</reference>
<accession>A0A6A1WJU6</accession>
<gene>
    <name evidence="3" type="ORF">CJ030_MR1G020800</name>
</gene>
<comment type="caution">
    <text evidence="3">The sequence shown here is derived from an EMBL/GenBank/DDBJ whole genome shotgun (WGS) entry which is preliminary data.</text>
</comment>
<dbReference type="AlphaFoldDB" id="A0A6A1WJU6"/>
<dbReference type="InterPro" id="IPR011990">
    <property type="entry name" value="TPR-like_helical_dom_sf"/>
</dbReference>
<feature type="repeat" description="PPR" evidence="2">
    <location>
        <begin position="281"/>
        <end position="311"/>
    </location>
</feature>
<dbReference type="SUPFAM" id="SSF48452">
    <property type="entry name" value="TPR-like"/>
    <property type="match status" value="2"/>
</dbReference>
<organism evidence="3 4">
    <name type="scientific">Morella rubra</name>
    <name type="common">Chinese bayberry</name>
    <dbReference type="NCBI Taxonomy" id="262757"/>
    <lineage>
        <taxon>Eukaryota</taxon>
        <taxon>Viridiplantae</taxon>
        <taxon>Streptophyta</taxon>
        <taxon>Embryophyta</taxon>
        <taxon>Tracheophyta</taxon>
        <taxon>Spermatophyta</taxon>
        <taxon>Magnoliopsida</taxon>
        <taxon>eudicotyledons</taxon>
        <taxon>Gunneridae</taxon>
        <taxon>Pentapetalae</taxon>
        <taxon>rosids</taxon>
        <taxon>fabids</taxon>
        <taxon>Fagales</taxon>
        <taxon>Myricaceae</taxon>
        <taxon>Morella</taxon>
    </lineage>
</organism>
<dbReference type="FunFam" id="1.25.40.10:FF:000348">
    <property type="entry name" value="Pentatricopeptide repeat-containing protein chloroplastic"/>
    <property type="match status" value="1"/>
</dbReference>
<evidence type="ECO:0000256" key="2">
    <source>
        <dbReference type="PROSITE-ProRule" id="PRU00708"/>
    </source>
</evidence>
<feature type="repeat" description="PPR" evidence="2">
    <location>
        <begin position="188"/>
        <end position="222"/>
    </location>
</feature>
<dbReference type="InterPro" id="IPR002885">
    <property type="entry name" value="PPR_rpt"/>
</dbReference>
<dbReference type="InterPro" id="IPR046960">
    <property type="entry name" value="PPR_At4g14850-like_plant"/>
</dbReference>
<dbReference type="Pfam" id="PF13041">
    <property type="entry name" value="PPR_2"/>
    <property type="match status" value="2"/>
</dbReference>
<dbReference type="FunFam" id="1.25.40.10:FF:000364">
    <property type="entry name" value="Pentatricopeptide repeat (PPR-like) superfamily protein"/>
    <property type="match status" value="1"/>
</dbReference>
<dbReference type="GO" id="GO:0009451">
    <property type="term" value="P:RNA modification"/>
    <property type="evidence" value="ECO:0007669"/>
    <property type="project" value="InterPro"/>
</dbReference>
<feature type="repeat" description="PPR" evidence="2">
    <location>
        <begin position="418"/>
        <end position="452"/>
    </location>
</feature>
<dbReference type="InterPro" id="IPR046848">
    <property type="entry name" value="E_motif"/>
</dbReference>
<dbReference type="FunFam" id="1.25.40.10:FF:000090">
    <property type="entry name" value="Pentatricopeptide repeat-containing protein, chloroplastic"/>
    <property type="match status" value="1"/>
</dbReference>
<dbReference type="PANTHER" id="PTHR47926:SF437">
    <property type="entry name" value="PENTACOTRIPEPTIDE-REPEAT REGION OF PRORP DOMAIN-CONTAINING PROTEIN"/>
    <property type="match status" value="1"/>
</dbReference>
<dbReference type="GO" id="GO:0003723">
    <property type="term" value="F:RNA binding"/>
    <property type="evidence" value="ECO:0007669"/>
    <property type="project" value="InterPro"/>
</dbReference>
<feature type="repeat" description="PPR" evidence="2">
    <location>
        <begin position="250"/>
        <end position="280"/>
    </location>
</feature>
<dbReference type="Pfam" id="PF01535">
    <property type="entry name" value="PPR"/>
    <property type="match status" value="5"/>
</dbReference>
<protein>
    <recommendedName>
        <fullName evidence="5">Pentacotripeptide-repeat region of PRORP domain-containing protein</fullName>
    </recommendedName>
</protein>
<dbReference type="NCBIfam" id="TIGR00756">
    <property type="entry name" value="PPR"/>
    <property type="match status" value="7"/>
</dbReference>
<sequence>MGVVEQRFLWSSFERRCLHLLQQRNTLASIVQIHAFMLRNALETNVNLLTKFITTCASLALFASADPLAGIHHSRRVFDHRPDRDDSFLCNSMIKAHVGMRQFVESFTLYRNLRRETGFVPDGYTFIMLAKSCGLKVAIWEGREVHGHVFKIGFCSSLHVSTALVDMYARYGEMDCARMLFDEMKQRSEVSWTALICGYVRSGDMDNARFLFGQMPEKDLVVFNAMIDGYVKFGEMASAQKLFDEVPDKNVVSWTSMIYGYCHNGDAESARLLFDAMPEKNVFSWNAMIGGYCRNKQPDEALRLFQEMQSTASFEPDEVTLVSILPAIADLGALDLGGWVHRFARKRKLDRATNVCTALVDMYAKCGEITKAKRLFDEIPGKETASWNALIYGFAVNGCGKEALEIFSEMQRGRYKPNEITLLGVLSACNHSGLVEEGKKWFKAMKEFGLTPKVEHYGCMIDLLGRAGCLDEAEQLIESMPHTVNGIILSSFLFACGCSNDITRAERVLKKAVKMEPQNEGNYIMLRNLYATEERWRDVEEIKGLMRRKGVNKEAGCSVIEVGGTVREFVAGDTVCPNLEALHVTLEQLRKHMQGEITKSREVG</sequence>
<dbReference type="EMBL" id="RXIC02000019">
    <property type="protein sequence ID" value="KAB1225585.1"/>
    <property type="molecule type" value="Genomic_DNA"/>
</dbReference>
<evidence type="ECO:0000313" key="3">
    <source>
        <dbReference type="EMBL" id="KAB1225585.1"/>
    </source>
</evidence>
<evidence type="ECO:0000313" key="4">
    <source>
        <dbReference type="Proteomes" id="UP000516437"/>
    </source>
</evidence>
<name>A0A6A1WJU6_9ROSI</name>
<dbReference type="Proteomes" id="UP000516437">
    <property type="component" value="Chromosome 1"/>
</dbReference>
<dbReference type="Gene3D" id="1.25.40.10">
    <property type="entry name" value="Tetratricopeptide repeat domain"/>
    <property type="match status" value="4"/>
</dbReference>
<keyword evidence="1" id="KW-0677">Repeat</keyword>
<evidence type="ECO:0000256" key="1">
    <source>
        <dbReference type="ARBA" id="ARBA00022737"/>
    </source>
</evidence>
<dbReference type="OrthoDB" id="185373at2759"/>
<keyword evidence="4" id="KW-1185">Reference proteome</keyword>
<dbReference type="PROSITE" id="PS51375">
    <property type="entry name" value="PPR"/>
    <property type="match status" value="5"/>
</dbReference>
<feature type="repeat" description="PPR" evidence="2">
    <location>
        <begin position="383"/>
        <end position="417"/>
    </location>
</feature>
<dbReference type="PANTHER" id="PTHR47926">
    <property type="entry name" value="PENTATRICOPEPTIDE REPEAT-CONTAINING PROTEIN"/>
    <property type="match status" value="1"/>
</dbReference>
<proteinExistence type="predicted"/>
<evidence type="ECO:0008006" key="5">
    <source>
        <dbReference type="Google" id="ProtNLM"/>
    </source>
</evidence>